<dbReference type="NCBIfam" id="TIGR00229">
    <property type="entry name" value="sensory_box"/>
    <property type="match status" value="3"/>
</dbReference>
<dbReference type="InterPro" id="IPR035965">
    <property type="entry name" value="PAS-like_dom_sf"/>
</dbReference>
<dbReference type="SUPFAM" id="SSF52172">
    <property type="entry name" value="CheY-like"/>
    <property type="match status" value="1"/>
</dbReference>
<dbReference type="Proteomes" id="UP000198771">
    <property type="component" value="Unassembled WGS sequence"/>
</dbReference>
<dbReference type="InterPro" id="IPR000700">
    <property type="entry name" value="PAS-assoc_C"/>
</dbReference>
<comment type="catalytic activity">
    <reaction evidence="1">
        <text>ATP + protein L-histidine = ADP + protein N-phospho-L-histidine.</text>
        <dbReference type="EC" id="2.7.13.3"/>
    </reaction>
</comment>
<evidence type="ECO:0000256" key="8">
    <source>
        <dbReference type="ARBA" id="ARBA00023012"/>
    </source>
</evidence>
<evidence type="ECO:0000259" key="13">
    <source>
        <dbReference type="PROSITE" id="PS50109"/>
    </source>
</evidence>
<evidence type="ECO:0000256" key="12">
    <source>
        <dbReference type="SAM" id="Coils"/>
    </source>
</evidence>
<dbReference type="Pfam" id="PF00989">
    <property type="entry name" value="PAS"/>
    <property type="match status" value="1"/>
</dbReference>
<evidence type="ECO:0000256" key="11">
    <source>
        <dbReference type="PROSITE-ProRule" id="PRU00169"/>
    </source>
</evidence>
<dbReference type="Pfam" id="PF00072">
    <property type="entry name" value="Response_reg"/>
    <property type="match status" value="1"/>
</dbReference>
<keyword evidence="5" id="KW-0547">Nucleotide-binding</keyword>
<feature type="domain" description="Response regulatory" evidence="14">
    <location>
        <begin position="870"/>
        <end position="991"/>
    </location>
</feature>
<dbReference type="FunFam" id="3.30.565.10:FF:000010">
    <property type="entry name" value="Sensor histidine kinase RcsC"/>
    <property type="match status" value="1"/>
</dbReference>
<dbReference type="SMART" id="SM00091">
    <property type="entry name" value="PAS"/>
    <property type="match status" value="3"/>
</dbReference>
<dbReference type="InterPro" id="IPR003018">
    <property type="entry name" value="GAF"/>
</dbReference>
<keyword evidence="7" id="KW-0067">ATP-binding</keyword>
<dbReference type="SMART" id="SM00065">
    <property type="entry name" value="GAF"/>
    <property type="match status" value="1"/>
</dbReference>
<dbReference type="PROSITE" id="PS50109">
    <property type="entry name" value="HIS_KIN"/>
    <property type="match status" value="1"/>
</dbReference>
<feature type="domain" description="PAS" evidence="15">
    <location>
        <begin position="187"/>
        <end position="239"/>
    </location>
</feature>
<dbReference type="GO" id="GO:0005524">
    <property type="term" value="F:ATP binding"/>
    <property type="evidence" value="ECO:0007669"/>
    <property type="project" value="UniProtKB-KW"/>
</dbReference>
<dbReference type="InterPro" id="IPR000014">
    <property type="entry name" value="PAS"/>
</dbReference>
<dbReference type="STRING" id="617002.SAMN05660653_01745"/>
<dbReference type="Pfam" id="PF08448">
    <property type="entry name" value="PAS_4"/>
    <property type="match status" value="1"/>
</dbReference>
<keyword evidence="8" id="KW-0902">Two-component regulatory system</keyword>
<feature type="modified residue" description="4-aspartylphosphate" evidence="11">
    <location>
        <position position="924"/>
    </location>
</feature>
<dbReference type="Pfam" id="PF13426">
    <property type="entry name" value="PAS_9"/>
    <property type="match status" value="1"/>
</dbReference>
<proteinExistence type="predicted"/>
<gene>
    <name evidence="17" type="ORF">SAMN05660653_01745</name>
</gene>
<dbReference type="SUPFAM" id="SSF55785">
    <property type="entry name" value="PYP-like sensor domain (PAS domain)"/>
    <property type="match status" value="3"/>
</dbReference>
<dbReference type="CDD" id="cd16922">
    <property type="entry name" value="HATPase_EvgS-ArcB-TorS-like"/>
    <property type="match status" value="1"/>
</dbReference>
<dbReference type="CDD" id="cd00082">
    <property type="entry name" value="HisKA"/>
    <property type="match status" value="1"/>
</dbReference>
<dbReference type="GO" id="GO:0000155">
    <property type="term" value="F:phosphorelay sensor kinase activity"/>
    <property type="evidence" value="ECO:0007669"/>
    <property type="project" value="InterPro"/>
</dbReference>
<dbReference type="PRINTS" id="PR00344">
    <property type="entry name" value="BCTRLSENSOR"/>
</dbReference>
<dbReference type="InterPro" id="IPR003661">
    <property type="entry name" value="HisK_dim/P_dom"/>
</dbReference>
<feature type="domain" description="PAS" evidence="15">
    <location>
        <begin position="54"/>
        <end position="124"/>
    </location>
</feature>
<dbReference type="PROSITE" id="PS50113">
    <property type="entry name" value="PAC"/>
    <property type="match status" value="2"/>
</dbReference>
<evidence type="ECO:0000256" key="6">
    <source>
        <dbReference type="ARBA" id="ARBA00022777"/>
    </source>
</evidence>
<keyword evidence="4" id="KW-0808">Transferase</keyword>
<dbReference type="Gene3D" id="3.30.565.10">
    <property type="entry name" value="Histidine kinase-like ATPase, C-terminal domain"/>
    <property type="match status" value="1"/>
</dbReference>
<dbReference type="PANTHER" id="PTHR45339">
    <property type="entry name" value="HYBRID SIGNAL TRANSDUCTION HISTIDINE KINASE J"/>
    <property type="match status" value="1"/>
</dbReference>
<feature type="domain" description="PAS" evidence="15">
    <location>
        <begin position="310"/>
        <end position="380"/>
    </location>
</feature>
<organism evidence="17 18">
    <name type="scientific">Desulfonatronum thiosulfatophilum</name>
    <dbReference type="NCBI Taxonomy" id="617002"/>
    <lineage>
        <taxon>Bacteria</taxon>
        <taxon>Pseudomonadati</taxon>
        <taxon>Thermodesulfobacteriota</taxon>
        <taxon>Desulfovibrionia</taxon>
        <taxon>Desulfovibrionales</taxon>
        <taxon>Desulfonatronaceae</taxon>
        <taxon>Desulfonatronum</taxon>
    </lineage>
</organism>
<dbReference type="SMART" id="SM00448">
    <property type="entry name" value="REC"/>
    <property type="match status" value="1"/>
</dbReference>
<accession>A0A1G6CVG7</accession>
<evidence type="ECO:0000256" key="10">
    <source>
        <dbReference type="ARBA" id="ARBA00068150"/>
    </source>
</evidence>
<dbReference type="SUPFAM" id="SSF55874">
    <property type="entry name" value="ATPase domain of HSP90 chaperone/DNA topoisomerase II/histidine kinase"/>
    <property type="match status" value="1"/>
</dbReference>
<dbReference type="Pfam" id="PF01590">
    <property type="entry name" value="GAF"/>
    <property type="match status" value="1"/>
</dbReference>
<evidence type="ECO:0000259" key="15">
    <source>
        <dbReference type="PROSITE" id="PS50112"/>
    </source>
</evidence>
<evidence type="ECO:0000259" key="16">
    <source>
        <dbReference type="PROSITE" id="PS50113"/>
    </source>
</evidence>
<dbReference type="InterPro" id="IPR001610">
    <property type="entry name" value="PAC"/>
</dbReference>
<dbReference type="SMART" id="SM00388">
    <property type="entry name" value="HisKA"/>
    <property type="match status" value="1"/>
</dbReference>
<comment type="subunit">
    <text evidence="9">At low DSF concentrations, interacts with RpfF.</text>
</comment>
<dbReference type="PANTHER" id="PTHR45339:SF1">
    <property type="entry name" value="HYBRID SIGNAL TRANSDUCTION HISTIDINE KINASE J"/>
    <property type="match status" value="1"/>
</dbReference>
<dbReference type="Gene3D" id="1.10.287.130">
    <property type="match status" value="1"/>
</dbReference>
<evidence type="ECO:0000256" key="9">
    <source>
        <dbReference type="ARBA" id="ARBA00064003"/>
    </source>
</evidence>
<dbReference type="Gene3D" id="3.30.450.40">
    <property type="match status" value="1"/>
</dbReference>
<dbReference type="InterPro" id="IPR029016">
    <property type="entry name" value="GAF-like_dom_sf"/>
</dbReference>
<name>A0A1G6CVG7_9BACT</name>
<dbReference type="GO" id="GO:0006355">
    <property type="term" value="P:regulation of DNA-templated transcription"/>
    <property type="evidence" value="ECO:0007669"/>
    <property type="project" value="InterPro"/>
</dbReference>
<evidence type="ECO:0000256" key="7">
    <source>
        <dbReference type="ARBA" id="ARBA00022840"/>
    </source>
</evidence>
<evidence type="ECO:0000256" key="1">
    <source>
        <dbReference type="ARBA" id="ARBA00000085"/>
    </source>
</evidence>
<dbReference type="InterPro" id="IPR001789">
    <property type="entry name" value="Sig_transdc_resp-reg_receiver"/>
</dbReference>
<dbReference type="InterPro" id="IPR036097">
    <property type="entry name" value="HisK_dim/P_sf"/>
</dbReference>
<dbReference type="CDD" id="cd17546">
    <property type="entry name" value="REC_hyHK_CKI1_RcsC-like"/>
    <property type="match status" value="1"/>
</dbReference>
<feature type="coiled-coil region" evidence="12">
    <location>
        <begin position="23"/>
        <end position="57"/>
    </location>
</feature>
<dbReference type="InterPro" id="IPR013656">
    <property type="entry name" value="PAS_4"/>
</dbReference>
<dbReference type="Gene3D" id="3.40.50.2300">
    <property type="match status" value="1"/>
</dbReference>
<evidence type="ECO:0000256" key="5">
    <source>
        <dbReference type="ARBA" id="ARBA00022741"/>
    </source>
</evidence>
<dbReference type="Pfam" id="PF00512">
    <property type="entry name" value="HisKA"/>
    <property type="match status" value="1"/>
</dbReference>
<dbReference type="PROSITE" id="PS50110">
    <property type="entry name" value="RESPONSE_REGULATORY"/>
    <property type="match status" value="1"/>
</dbReference>
<evidence type="ECO:0000313" key="17">
    <source>
        <dbReference type="EMBL" id="SDB36735.1"/>
    </source>
</evidence>
<reference evidence="17 18" key="1">
    <citation type="submission" date="2016-10" db="EMBL/GenBank/DDBJ databases">
        <authorList>
            <person name="de Groot N.N."/>
        </authorList>
    </citation>
    <scope>NUCLEOTIDE SEQUENCE [LARGE SCALE GENOMIC DNA]</scope>
    <source>
        <strain evidence="17 18">ASO4-2</strain>
    </source>
</reference>
<evidence type="ECO:0000256" key="3">
    <source>
        <dbReference type="ARBA" id="ARBA00022553"/>
    </source>
</evidence>
<dbReference type="PROSITE" id="PS50112">
    <property type="entry name" value="PAS"/>
    <property type="match status" value="3"/>
</dbReference>
<evidence type="ECO:0000256" key="4">
    <source>
        <dbReference type="ARBA" id="ARBA00022679"/>
    </source>
</evidence>
<evidence type="ECO:0000313" key="18">
    <source>
        <dbReference type="Proteomes" id="UP000198771"/>
    </source>
</evidence>
<dbReference type="AlphaFoldDB" id="A0A1G6CVG7"/>
<dbReference type="EMBL" id="FMXO01000009">
    <property type="protein sequence ID" value="SDB36735.1"/>
    <property type="molecule type" value="Genomic_DNA"/>
</dbReference>
<dbReference type="CDD" id="cd00130">
    <property type="entry name" value="PAS"/>
    <property type="match status" value="3"/>
</dbReference>
<evidence type="ECO:0000256" key="2">
    <source>
        <dbReference type="ARBA" id="ARBA00012438"/>
    </source>
</evidence>
<keyword evidence="6" id="KW-0418">Kinase</keyword>
<feature type="domain" description="PAC" evidence="16">
    <location>
        <begin position="383"/>
        <end position="433"/>
    </location>
</feature>
<keyword evidence="12" id="KW-0175">Coiled coil</keyword>
<dbReference type="InterPro" id="IPR013767">
    <property type="entry name" value="PAS_fold"/>
</dbReference>
<keyword evidence="3 11" id="KW-0597">Phosphoprotein</keyword>
<feature type="domain" description="Histidine kinase" evidence="13">
    <location>
        <begin position="627"/>
        <end position="848"/>
    </location>
</feature>
<sequence>MSKGGNEGINQPDRNLDPSHDEYQHLVQELRIYQAELETQNEELRQTQLELERSRTEYFQLFEFAPMGYVVIAENGMVQNANLTAVNILGLSRQTLLRQSFYRFVPDQDQHLFNTYHKRLLTARAPQTFELRLQRFDGSFFWARLDMAPAEEEQSKDRYCRATITDISELKQTQDAMLEQQRLAEEGGEQWQRTFDTVPDMIALIDRDHRIMRANRAMAERLNLSPKDVAGKFCYEAIHGLSAPPEFCPHSATLRTGRTECAEVEEKLLSGHFEVTTTPLSSTDGHLIGSVHVLRDVTERKKAASYIERSEKMFRLLFEQNKDAILWADTNGNIIRCNAAAEDLFEWSRDELLQLNQVELHPAHKREDYRQMFRNSISGLKKLNIAVQIVTKSGTIRDIELMSTVINLEGQEVNQGIFVDVTEQKIAQEELQYRLQLQRLLMDMSLVFLTAPVDYLDHAVRETLMQTGEFTQTDRASLFIYDFEHQVMRNSHEWCAPGITPKISTLQYVPFALNPQMIMIHKEGRPYHVTRVAELPTNDPFRNHLAEQEIQSFIAVPLKDHQNCYGFISFAAVAAPREWTVAEADLFLLLAELLLNAMHRQQREEELNHARKLAEQATLAKSHFLANMSHEIRTPMNGVIGMTGLLLDTELTPEQRSFVEVIRSSGDALLTLINDILDFSKIEADKLDLEDLDFNLRATVEDTAQMLSHQAHSKGLELICRVDPRILTTVRGDPGRLRQILLNLAGNAIKFTSHGEVVLDVSPVGMEKGRQIVRIEVRDTGIGISADKLNQLFLPFHQLDASITRQFGGTGLGLAISKRLVSMMGGEIGATSTPGAGSIFWFTISLGKALQEPARYSIGDDFHENIRNARILCVDDNPTNRLILSEQLERWHVRHEQSSSAEEALEMLRRAKAERDPFQIMLTDMQMPQTDGETLGRMIKADPELQDLSMIMLTSLGQRGDAKRLLDIGFAAYLQKPLRQSQLLDCLLMVFNSLGSNDYEKPSEPPAIRSHVSSLITRHSLNEESRCKSRILLVEDNPVNQLVAGKLLEKWMIIWPNPSPPNSWRIYCPDGCVMANAMMPLKPDPSIACRTTS</sequence>
<keyword evidence="18" id="KW-1185">Reference proteome</keyword>
<dbReference type="SMART" id="SM00387">
    <property type="entry name" value="HATPase_c"/>
    <property type="match status" value="1"/>
</dbReference>
<dbReference type="Pfam" id="PF02518">
    <property type="entry name" value="HATPase_c"/>
    <property type="match status" value="1"/>
</dbReference>
<dbReference type="SUPFAM" id="SSF55781">
    <property type="entry name" value="GAF domain-like"/>
    <property type="match status" value="1"/>
</dbReference>
<dbReference type="InterPro" id="IPR003594">
    <property type="entry name" value="HATPase_dom"/>
</dbReference>
<dbReference type="InterPro" id="IPR036890">
    <property type="entry name" value="HATPase_C_sf"/>
</dbReference>
<dbReference type="InterPro" id="IPR011006">
    <property type="entry name" value="CheY-like_superfamily"/>
</dbReference>
<protein>
    <recommendedName>
        <fullName evidence="10">Sensory/regulatory protein RpfC</fullName>
        <ecNumber evidence="2">2.7.13.3</ecNumber>
    </recommendedName>
</protein>
<dbReference type="InterPro" id="IPR005467">
    <property type="entry name" value="His_kinase_dom"/>
</dbReference>
<dbReference type="Gene3D" id="3.30.450.20">
    <property type="entry name" value="PAS domain"/>
    <property type="match status" value="3"/>
</dbReference>
<dbReference type="SMART" id="SM00086">
    <property type="entry name" value="PAC"/>
    <property type="match status" value="3"/>
</dbReference>
<dbReference type="FunFam" id="1.10.287.130:FF:000002">
    <property type="entry name" value="Two-component osmosensing histidine kinase"/>
    <property type="match status" value="1"/>
</dbReference>
<feature type="domain" description="PAC" evidence="16">
    <location>
        <begin position="127"/>
        <end position="179"/>
    </location>
</feature>
<dbReference type="EC" id="2.7.13.3" evidence="2"/>
<dbReference type="InterPro" id="IPR004358">
    <property type="entry name" value="Sig_transdc_His_kin-like_C"/>
</dbReference>
<dbReference type="SUPFAM" id="SSF47384">
    <property type="entry name" value="Homodimeric domain of signal transducing histidine kinase"/>
    <property type="match status" value="1"/>
</dbReference>
<evidence type="ECO:0000259" key="14">
    <source>
        <dbReference type="PROSITE" id="PS50110"/>
    </source>
</evidence>